<organism evidence="1 2">
    <name type="scientific">Dolichospermum flos-aquae UHCC 0037</name>
    <dbReference type="NCBI Taxonomy" id="2590026"/>
    <lineage>
        <taxon>Bacteria</taxon>
        <taxon>Bacillati</taxon>
        <taxon>Cyanobacteriota</taxon>
        <taxon>Cyanophyceae</taxon>
        <taxon>Nostocales</taxon>
        <taxon>Aphanizomenonaceae</taxon>
        <taxon>Dolichospermum</taxon>
    </lineage>
</organism>
<accession>A0ACC7S4U0</accession>
<dbReference type="EMBL" id="VILF01000003">
    <property type="protein sequence ID" value="MTJ43538.1"/>
    <property type="molecule type" value="Genomic_DNA"/>
</dbReference>
<keyword evidence="2" id="KW-1185">Reference proteome</keyword>
<gene>
    <name evidence="1" type="ORF">FJR39_10140</name>
</gene>
<sequence length="74" mass="8359">MLNLEYLTNTEGNTIAVVIPIDIWRQLLPTENASLDELAEAVEDYCMNKAMNESMNTPLLNRAKALAYLEEQLS</sequence>
<dbReference type="Proteomes" id="UP001517388">
    <property type="component" value="Unassembled WGS sequence"/>
</dbReference>
<evidence type="ECO:0000313" key="2">
    <source>
        <dbReference type="Proteomes" id="UP001517388"/>
    </source>
</evidence>
<name>A0ACC7S4U0_DOLFA</name>
<reference evidence="2" key="1">
    <citation type="journal article" date="2020" name="Toxins">
        <title>Phylogenomic Analysis of Secondary Metabolism in the Toxic Cyanobacterial Genera Anabaena, Dolichospermum and Aphanizomenon.</title>
        <authorList>
            <person name="Oesterholm J."/>
            <person name="Popin R.V."/>
            <person name="Fewer D.P."/>
            <person name="Sivonen K."/>
        </authorList>
    </citation>
    <scope>NUCLEOTIDE SEQUENCE [LARGE SCALE GENOMIC DNA]</scope>
    <source>
        <strain evidence="2">UHCC 0037</strain>
    </source>
</reference>
<proteinExistence type="predicted"/>
<evidence type="ECO:0000313" key="1">
    <source>
        <dbReference type="EMBL" id="MTJ43538.1"/>
    </source>
</evidence>
<comment type="caution">
    <text evidence="1">The sequence shown here is derived from an EMBL/GenBank/DDBJ whole genome shotgun (WGS) entry which is preliminary data.</text>
</comment>
<protein>
    <submittedName>
        <fullName evidence="1">Uncharacterized protein</fullName>
    </submittedName>
</protein>